<organism evidence="2 3">
    <name type="scientific">Formicincola oecophyllae</name>
    <dbReference type="NCBI Taxonomy" id="2558361"/>
    <lineage>
        <taxon>Bacteria</taxon>
        <taxon>Pseudomonadati</taxon>
        <taxon>Pseudomonadota</taxon>
        <taxon>Alphaproteobacteria</taxon>
        <taxon>Acetobacterales</taxon>
        <taxon>Acetobacteraceae</taxon>
        <taxon>Formicincola</taxon>
    </lineage>
</organism>
<accession>A0A4Y6UCS3</accession>
<evidence type="ECO:0008006" key="4">
    <source>
        <dbReference type="Google" id="ProtNLM"/>
    </source>
</evidence>
<sequence>MVRLFIIVLYLAALAMFAISNMQPNPADPTAIYLAGTLGEFHASAGMLAGCVGVAGLVLGLILGAMGQFKDWRKGRGIEKKLREVEKDNARLQGLVAQHALNNSTAQAAAVTTADGRDEPQLTAK</sequence>
<keyword evidence="3" id="KW-1185">Reference proteome</keyword>
<keyword evidence="1" id="KW-0472">Membrane</keyword>
<reference evidence="2 3" key="1">
    <citation type="submission" date="2019-03" db="EMBL/GenBank/DDBJ databases">
        <title>The complete genome sequence of Swingsia_sp. F3b2 LMG30590(T).</title>
        <authorList>
            <person name="Chua K.-O."/>
            <person name="Chan K.-G."/>
            <person name="See-Too W.-S."/>
        </authorList>
    </citation>
    <scope>NUCLEOTIDE SEQUENCE [LARGE SCALE GENOMIC DNA]</scope>
    <source>
        <strain evidence="2 3">F3b2</strain>
    </source>
</reference>
<feature type="transmembrane region" description="Helical" evidence="1">
    <location>
        <begin position="46"/>
        <end position="66"/>
    </location>
</feature>
<evidence type="ECO:0000313" key="3">
    <source>
        <dbReference type="Proteomes" id="UP000318709"/>
    </source>
</evidence>
<keyword evidence="1" id="KW-0812">Transmembrane</keyword>
<proteinExistence type="predicted"/>
<dbReference type="AlphaFoldDB" id="A0A4Y6UCS3"/>
<protein>
    <recommendedName>
        <fullName evidence="4">LapA family protein</fullName>
    </recommendedName>
</protein>
<evidence type="ECO:0000256" key="1">
    <source>
        <dbReference type="SAM" id="Phobius"/>
    </source>
</evidence>
<dbReference type="RefSeq" id="WP_141443895.1">
    <property type="nucleotide sequence ID" value="NZ_CP038231.1"/>
</dbReference>
<evidence type="ECO:0000313" key="2">
    <source>
        <dbReference type="EMBL" id="QDH14191.1"/>
    </source>
</evidence>
<dbReference type="EMBL" id="CP038231">
    <property type="protein sequence ID" value="QDH14191.1"/>
    <property type="molecule type" value="Genomic_DNA"/>
</dbReference>
<name>A0A4Y6UCS3_9PROT</name>
<dbReference type="Proteomes" id="UP000318709">
    <property type="component" value="Chromosome"/>
</dbReference>
<gene>
    <name evidence="2" type="ORF">E3E12_08315</name>
</gene>
<dbReference type="KEGG" id="swf:E3E12_08315"/>
<keyword evidence="1" id="KW-1133">Transmembrane helix</keyword>